<feature type="chain" id="PRO_5029691324" evidence="2">
    <location>
        <begin position="25"/>
        <end position="106"/>
    </location>
</feature>
<evidence type="ECO:0000313" key="3">
    <source>
        <dbReference type="EMBL" id="GFY98860.1"/>
    </source>
</evidence>
<dbReference type="Proteomes" id="UP000585474">
    <property type="component" value="Unassembled WGS sequence"/>
</dbReference>
<dbReference type="OrthoDB" id="1612802at2759"/>
<feature type="region of interest" description="Disordered" evidence="1">
    <location>
        <begin position="30"/>
        <end position="87"/>
    </location>
</feature>
<sequence>MRPLSMVLVFFALVLLLSTKPQEASRNLREGKEEWMKQEKLSLQSLQRGPVPPWSSDPPTFIPAPTASSNTTSTISQKGFAGHAMPSRHVNPQRIVPFVHVTQSKI</sequence>
<organism evidence="3 4">
    <name type="scientific">Actinidia rufa</name>
    <dbReference type="NCBI Taxonomy" id="165716"/>
    <lineage>
        <taxon>Eukaryota</taxon>
        <taxon>Viridiplantae</taxon>
        <taxon>Streptophyta</taxon>
        <taxon>Embryophyta</taxon>
        <taxon>Tracheophyta</taxon>
        <taxon>Spermatophyta</taxon>
        <taxon>Magnoliopsida</taxon>
        <taxon>eudicotyledons</taxon>
        <taxon>Gunneridae</taxon>
        <taxon>Pentapetalae</taxon>
        <taxon>asterids</taxon>
        <taxon>Ericales</taxon>
        <taxon>Actinidiaceae</taxon>
        <taxon>Actinidia</taxon>
    </lineage>
</organism>
<feature type="signal peptide" evidence="2">
    <location>
        <begin position="1"/>
        <end position="24"/>
    </location>
</feature>
<proteinExistence type="predicted"/>
<evidence type="ECO:0000313" key="4">
    <source>
        <dbReference type="Proteomes" id="UP000585474"/>
    </source>
</evidence>
<protein>
    <submittedName>
        <fullName evidence="3">Uncharacterized protein</fullName>
    </submittedName>
</protein>
<accession>A0A7J0FJJ7</accession>
<dbReference type="PANTHER" id="PTHR33592">
    <property type="entry name" value="TRANSMEMBRANE PROTEIN"/>
    <property type="match status" value="1"/>
</dbReference>
<dbReference type="EMBL" id="BJWL01000013">
    <property type="protein sequence ID" value="GFY98860.1"/>
    <property type="molecule type" value="Genomic_DNA"/>
</dbReference>
<comment type="caution">
    <text evidence="3">The sequence shown here is derived from an EMBL/GenBank/DDBJ whole genome shotgun (WGS) entry which is preliminary data.</text>
</comment>
<keyword evidence="2" id="KW-0732">Signal</keyword>
<name>A0A7J0FJJ7_9ERIC</name>
<dbReference type="AlphaFoldDB" id="A0A7J0FJJ7"/>
<keyword evidence="4" id="KW-1185">Reference proteome</keyword>
<feature type="compositionally biased region" description="Pro residues" evidence="1">
    <location>
        <begin position="50"/>
        <end position="62"/>
    </location>
</feature>
<reference evidence="3 4" key="1">
    <citation type="submission" date="2019-07" db="EMBL/GenBank/DDBJ databases">
        <title>De Novo Assembly of kiwifruit Actinidia rufa.</title>
        <authorList>
            <person name="Sugita-Konishi S."/>
            <person name="Sato K."/>
            <person name="Mori E."/>
            <person name="Abe Y."/>
            <person name="Kisaki G."/>
            <person name="Hamano K."/>
            <person name="Suezawa K."/>
            <person name="Otani M."/>
            <person name="Fukuda T."/>
            <person name="Manabe T."/>
            <person name="Gomi K."/>
            <person name="Tabuchi M."/>
            <person name="Akimitsu K."/>
            <person name="Kataoka I."/>
        </authorList>
    </citation>
    <scope>NUCLEOTIDE SEQUENCE [LARGE SCALE GENOMIC DNA]</scope>
    <source>
        <strain evidence="4">cv. Fuchu</strain>
    </source>
</reference>
<evidence type="ECO:0000256" key="1">
    <source>
        <dbReference type="SAM" id="MobiDB-lite"/>
    </source>
</evidence>
<evidence type="ECO:0000256" key="2">
    <source>
        <dbReference type="SAM" id="SignalP"/>
    </source>
</evidence>
<gene>
    <name evidence="3" type="ORF">Acr_13g0002610</name>
</gene>
<dbReference type="PANTHER" id="PTHR33592:SF10">
    <property type="entry name" value="TRANSMEMBRANE PROTEIN"/>
    <property type="match status" value="1"/>
</dbReference>
<feature type="compositionally biased region" description="Basic and acidic residues" evidence="1">
    <location>
        <begin position="30"/>
        <end position="40"/>
    </location>
</feature>
<feature type="compositionally biased region" description="Low complexity" evidence="1">
    <location>
        <begin position="63"/>
        <end position="76"/>
    </location>
</feature>